<dbReference type="AlphaFoldDB" id="A0A941FK79"/>
<reference evidence="2" key="1">
    <citation type="submission" date="2021-04" db="EMBL/GenBank/DDBJ databases">
        <title>Whole genome sequencing of Enterococci isolates from hospitalized patients.</title>
        <authorList>
            <person name="Ogoti B.M."/>
            <person name="Onyambu F.G."/>
        </authorList>
    </citation>
    <scope>NUCLEOTIDE SEQUENCE</scope>
    <source>
        <strain evidence="2">242</strain>
    </source>
</reference>
<gene>
    <name evidence="2" type="ORF">KEH51_27395</name>
</gene>
<dbReference type="EMBL" id="JAGTPW010000077">
    <property type="protein sequence ID" value="MBR8646198.1"/>
    <property type="molecule type" value="Genomic_DNA"/>
</dbReference>
<evidence type="ECO:0000313" key="2">
    <source>
        <dbReference type="EMBL" id="MBR8646198.1"/>
    </source>
</evidence>
<dbReference type="Proteomes" id="UP000680045">
    <property type="component" value="Unassembled WGS sequence"/>
</dbReference>
<evidence type="ECO:0000259" key="1">
    <source>
        <dbReference type="Pfam" id="PF11181"/>
    </source>
</evidence>
<sequence>MYQVHVVENGLQAKEKIDELVTSGYTKDDVYLFAHDKTRSKHLTENTNTEGVGMKEQGFLDTVGNLFKSRGDELRNRMSNLGLSDMEAERYEEVLDEGKVVIVASKQDNKDGVTLKPVPLPIWIHKNEAPKPGASFFMSIIPGCFGTRPLHGPYPSYRESTPCHP</sequence>
<comment type="caution">
    <text evidence="2">The sequence shown here is derived from an EMBL/GenBank/DDBJ whole genome shotgun (WGS) entry which is preliminary data.</text>
</comment>
<dbReference type="Pfam" id="PF11181">
    <property type="entry name" value="YflT"/>
    <property type="match status" value="1"/>
</dbReference>
<dbReference type="InterPro" id="IPR025889">
    <property type="entry name" value="GSP17M-like_dom"/>
</dbReference>
<accession>A0A941FK79</accession>
<evidence type="ECO:0000313" key="3">
    <source>
        <dbReference type="Proteomes" id="UP000680045"/>
    </source>
</evidence>
<proteinExistence type="predicted"/>
<feature type="domain" description="General stress protein 17M-like" evidence="1">
    <location>
        <begin position="4"/>
        <end position="98"/>
    </location>
</feature>
<organism evidence="2 3">
    <name type="scientific">Peribacillus frigoritolerans</name>
    <dbReference type="NCBI Taxonomy" id="450367"/>
    <lineage>
        <taxon>Bacteria</taxon>
        <taxon>Bacillati</taxon>
        <taxon>Bacillota</taxon>
        <taxon>Bacilli</taxon>
        <taxon>Bacillales</taxon>
        <taxon>Bacillaceae</taxon>
        <taxon>Peribacillus</taxon>
    </lineage>
</organism>
<name>A0A941FK79_9BACI</name>
<protein>
    <submittedName>
        <fullName evidence="2">General stress protein</fullName>
    </submittedName>
</protein>